<evidence type="ECO:0000313" key="3">
    <source>
        <dbReference type="Proteomes" id="UP000236333"/>
    </source>
</evidence>
<organism evidence="2 3">
    <name type="scientific">Tetrabaena socialis</name>
    <dbReference type="NCBI Taxonomy" id="47790"/>
    <lineage>
        <taxon>Eukaryota</taxon>
        <taxon>Viridiplantae</taxon>
        <taxon>Chlorophyta</taxon>
        <taxon>core chlorophytes</taxon>
        <taxon>Chlorophyceae</taxon>
        <taxon>CS clade</taxon>
        <taxon>Chlamydomonadales</taxon>
        <taxon>Tetrabaenaceae</taxon>
        <taxon>Tetrabaena</taxon>
    </lineage>
</organism>
<evidence type="ECO:0000313" key="2">
    <source>
        <dbReference type="EMBL" id="PNG99080.1"/>
    </source>
</evidence>
<sequence>VSTLLLGLVEISAKRYLGRSLLAAAVPSDGTAAAADGTAAAGSAAGVGEEERAAAFFEAPFVLLVQDDSADPLLEYANRAALSALGLPDFDEATCGRSAAATLLADPADQAAQQEWI</sequence>
<proteinExistence type="predicted"/>
<feature type="non-terminal residue" evidence="2">
    <location>
        <position position="117"/>
    </location>
</feature>
<name>A0A2J7ZFN1_9CHLO</name>
<keyword evidence="3" id="KW-1185">Reference proteome</keyword>
<comment type="caution">
    <text evidence="2">The sequence shown here is derived from an EMBL/GenBank/DDBJ whole genome shotgun (WGS) entry which is preliminary data.</text>
</comment>
<gene>
    <name evidence="2" type="ORF">TSOC_015148</name>
</gene>
<protein>
    <recommendedName>
        <fullName evidence="1">MEKHLA domain-containing protein</fullName>
    </recommendedName>
</protein>
<dbReference type="OrthoDB" id="550515at2759"/>
<reference evidence="2 3" key="1">
    <citation type="journal article" date="2017" name="Mol. Biol. Evol.">
        <title>The 4-celled Tetrabaena socialis nuclear genome reveals the essential components for genetic control of cell number at the origin of multicellularity in the volvocine lineage.</title>
        <authorList>
            <person name="Featherston J."/>
            <person name="Arakaki Y."/>
            <person name="Hanschen E.R."/>
            <person name="Ferris P.J."/>
            <person name="Michod R.E."/>
            <person name="Olson B.J.S.C."/>
            <person name="Nozaki H."/>
            <person name="Durand P.M."/>
        </authorList>
    </citation>
    <scope>NUCLEOTIDE SEQUENCE [LARGE SCALE GENOMIC DNA]</scope>
    <source>
        <strain evidence="2 3">NIES-571</strain>
    </source>
</reference>
<feature type="domain" description="MEKHLA" evidence="1">
    <location>
        <begin position="49"/>
        <end position="87"/>
    </location>
</feature>
<feature type="non-terminal residue" evidence="2">
    <location>
        <position position="1"/>
    </location>
</feature>
<accession>A0A2J7ZFN1</accession>
<dbReference type="EMBL" id="PGGS01004183">
    <property type="protein sequence ID" value="PNG99080.1"/>
    <property type="molecule type" value="Genomic_DNA"/>
</dbReference>
<dbReference type="Pfam" id="PF08670">
    <property type="entry name" value="MEKHLA"/>
    <property type="match status" value="1"/>
</dbReference>
<evidence type="ECO:0000259" key="1">
    <source>
        <dbReference type="Pfam" id="PF08670"/>
    </source>
</evidence>
<dbReference type="InterPro" id="IPR013978">
    <property type="entry name" value="MEKHLA"/>
</dbReference>
<dbReference type="AlphaFoldDB" id="A0A2J7ZFN1"/>
<dbReference type="Proteomes" id="UP000236333">
    <property type="component" value="Unassembled WGS sequence"/>
</dbReference>